<protein>
    <recommendedName>
        <fullName evidence="5 15">Hypoxanthine phosphoribosyltransferase</fullName>
        <ecNumber evidence="5 15">2.4.2.8</ecNumber>
    </recommendedName>
</protein>
<evidence type="ECO:0000256" key="7">
    <source>
        <dbReference type="ARBA" id="ARBA00022676"/>
    </source>
</evidence>
<comment type="catalytic activity">
    <reaction evidence="13">
        <text>GMP + diphosphate = guanine + 5-phospho-alpha-D-ribose 1-diphosphate</text>
        <dbReference type="Rhea" id="RHEA:25424"/>
        <dbReference type="ChEBI" id="CHEBI:16235"/>
        <dbReference type="ChEBI" id="CHEBI:33019"/>
        <dbReference type="ChEBI" id="CHEBI:58017"/>
        <dbReference type="ChEBI" id="CHEBI:58115"/>
        <dbReference type="EC" id="2.4.2.8"/>
    </reaction>
    <physiologicalReaction direction="right-to-left" evidence="13">
        <dbReference type="Rhea" id="RHEA:25426"/>
    </physiologicalReaction>
</comment>
<comment type="cofactor">
    <cofactor evidence="1 15">
        <name>Mg(2+)</name>
        <dbReference type="ChEBI" id="CHEBI:18420"/>
    </cofactor>
</comment>
<dbReference type="PANTHER" id="PTHR43340">
    <property type="entry name" value="HYPOXANTHINE-GUANINE PHOSPHORIBOSYLTRANSFERASE"/>
    <property type="match status" value="1"/>
</dbReference>
<evidence type="ECO:0000256" key="6">
    <source>
        <dbReference type="ARBA" id="ARBA00022490"/>
    </source>
</evidence>
<evidence type="ECO:0000313" key="17">
    <source>
        <dbReference type="EMBL" id="HGT47558.1"/>
    </source>
</evidence>
<accession>A0A832G251</accession>
<feature type="domain" description="Phosphoribosyltransferase" evidence="16">
    <location>
        <begin position="22"/>
        <end position="169"/>
    </location>
</feature>
<organism evidence="17">
    <name type="scientific">Ignavibacterium album</name>
    <dbReference type="NCBI Taxonomy" id="591197"/>
    <lineage>
        <taxon>Bacteria</taxon>
        <taxon>Pseudomonadati</taxon>
        <taxon>Ignavibacteriota</taxon>
        <taxon>Ignavibacteria</taxon>
        <taxon>Ignavibacteriales</taxon>
        <taxon>Ignavibacteriaceae</taxon>
        <taxon>Ignavibacterium</taxon>
    </lineage>
</organism>
<evidence type="ECO:0000256" key="8">
    <source>
        <dbReference type="ARBA" id="ARBA00022679"/>
    </source>
</evidence>
<dbReference type="GO" id="GO:0032264">
    <property type="term" value="P:IMP salvage"/>
    <property type="evidence" value="ECO:0007669"/>
    <property type="project" value="UniProtKB-UniPathway"/>
</dbReference>
<dbReference type="GO" id="GO:0005829">
    <property type="term" value="C:cytosol"/>
    <property type="evidence" value="ECO:0007669"/>
    <property type="project" value="TreeGrafter"/>
</dbReference>
<comment type="subcellular location">
    <subcellularLocation>
        <location evidence="2 15">Cytoplasm</location>
    </subcellularLocation>
</comment>
<evidence type="ECO:0000256" key="4">
    <source>
        <dbReference type="ARBA" id="ARBA00008391"/>
    </source>
</evidence>
<dbReference type="GO" id="GO:0006166">
    <property type="term" value="P:purine ribonucleoside salvage"/>
    <property type="evidence" value="ECO:0007669"/>
    <property type="project" value="UniProtKB-KW"/>
</dbReference>
<evidence type="ECO:0000256" key="2">
    <source>
        <dbReference type="ARBA" id="ARBA00004496"/>
    </source>
</evidence>
<dbReference type="UniPathway" id="UPA00591">
    <property type="reaction ID" value="UER00648"/>
</dbReference>
<dbReference type="GO" id="GO:0046100">
    <property type="term" value="P:hypoxanthine metabolic process"/>
    <property type="evidence" value="ECO:0007669"/>
    <property type="project" value="TreeGrafter"/>
</dbReference>
<keyword evidence="8 15" id="KW-0808">Transferase</keyword>
<comment type="catalytic activity">
    <reaction evidence="14">
        <text>IMP + diphosphate = hypoxanthine + 5-phospho-alpha-D-ribose 1-diphosphate</text>
        <dbReference type="Rhea" id="RHEA:17973"/>
        <dbReference type="ChEBI" id="CHEBI:17368"/>
        <dbReference type="ChEBI" id="CHEBI:33019"/>
        <dbReference type="ChEBI" id="CHEBI:58017"/>
        <dbReference type="ChEBI" id="CHEBI:58053"/>
        <dbReference type="EC" id="2.4.2.8"/>
    </reaction>
    <physiologicalReaction direction="right-to-left" evidence="14">
        <dbReference type="Rhea" id="RHEA:17975"/>
    </physiologicalReaction>
</comment>
<reference evidence="17" key="1">
    <citation type="journal article" date="2020" name="mSystems">
        <title>Genome- and Community-Level Interaction Insights into Carbon Utilization and Element Cycling Functions of Hydrothermarchaeota in Hydrothermal Sediment.</title>
        <authorList>
            <person name="Zhou Z."/>
            <person name="Liu Y."/>
            <person name="Xu W."/>
            <person name="Pan J."/>
            <person name="Luo Z.H."/>
            <person name="Li M."/>
        </authorList>
    </citation>
    <scope>NUCLEOTIDE SEQUENCE [LARGE SCALE GENOMIC DNA]</scope>
    <source>
        <strain evidence="17">SpSt-500</strain>
    </source>
</reference>
<proteinExistence type="inferred from homology"/>
<dbReference type="GO" id="GO:0006178">
    <property type="term" value="P:guanine salvage"/>
    <property type="evidence" value="ECO:0007669"/>
    <property type="project" value="TreeGrafter"/>
</dbReference>
<evidence type="ECO:0000256" key="14">
    <source>
        <dbReference type="ARBA" id="ARBA00049402"/>
    </source>
</evidence>
<dbReference type="GO" id="GO:0000166">
    <property type="term" value="F:nucleotide binding"/>
    <property type="evidence" value="ECO:0007669"/>
    <property type="project" value="UniProtKB-KW"/>
</dbReference>
<dbReference type="InterPro" id="IPR050408">
    <property type="entry name" value="HGPRT"/>
</dbReference>
<comment type="similarity">
    <text evidence="4 15">Belongs to the purine/pyrimidine phosphoribosyltransferase family.</text>
</comment>
<dbReference type="Pfam" id="PF00156">
    <property type="entry name" value="Pribosyltran"/>
    <property type="match status" value="1"/>
</dbReference>
<keyword evidence="10 15" id="KW-0660">Purine salvage</keyword>
<keyword evidence="7 15" id="KW-0328">Glycosyltransferase</keyword>
<dbReference type="FunFam" id="3.40.50.2020:FF:000006">
    <property type="entry name" value="Hypoxanthine phosphoribosyltransferase"/>
    <property type="match status" value="1"/>
</dbReference>
<dbReference type="InterPro" id="IPR029057">
    <property type="entry name" value="PRTase-like"/>
</dbReference>
<name>A0A832G251_9BACT</name>
<sequence length="183" mass="20904">MNKQGDKIIINGETFVPLLSDEEIQKRVKELGEEISQDYRGKVPIFIGVLNGAFIFMSDLLKNVDIECEIDFFKLSSYGDSKISSGNVKLLKELNCDVNDREIIIVEDIVDTGLSIKYIEELFSKHTPKSMKVVSLLVKPESLKYDVKIDYIGFRIPSQFVIGYGLDYQQKYRNLSSIYVLSE</sequence>
<dbReference type="GO" id="GO:0000287">
    <property type="term" value="F:magnesium ion binding"/>
    <property type="evidence" value="ECO:0007669"/>
    <property type="project" value="TreeGrafter"/>
</dbReference>
<dbReference type="PANTHER" id="PTHR43340:SF1">
    <property type="entry name" value="HYPOXANTHINE PHOSPHORIBOSYLTRANSFERASE"/>
    <property type="match status" value="1"/>
</dbReference>
<evidence type="ECO:0000256" key="11">
    <source>
        <dbReference type="ARBA" id="ARBA00022741"/>
    </source>
</evidence>
<gene>
    <name evidence="17" type="primary">hpt</name>
    <name evidence="17" type="ORF">ENS56_05960</name>
</gene>
<dbReference type="InterPro" id="IPR005904">
    <property type="entry name" value="Hxn_phspho_trans"/>
</dbReference>
<evidence type="ECO:0000256" key="9">
    <source>
        <dbReference type="ARBA" id="ARBA00022723"/>
    </source>
</evidence>
<keyword evidence="11 15" id="KW-0547">Nucleotide-binding</keyword>
<dbReference type="SUPFAM" id="SSF53271">
    <property type="entry name" value="PRTase-like"/>
    <property type="match status" value="1"/>
</dbReference>
<keyword evidence="12 15" id="KW-0460">Magnesium</keyword>
<evidence type="ECO:0000256" key="15">
    <source>
        <dbReference type="RuleBase" id="RU364099"/>
    </source>
</evidence>
<evidence type="ECO:0000256" key="12">
    <source>
        <dbReference type="ARBA" id="ARBA00022842"/>
    </source>
</evidence>
<evidence type="ECO:0000256" key="1">
    <source>
        <dbReference type="ARBA" id="ARBA00001946"/>
    </source>
</evidence>
<dbReference type="GO" id="GO:0052657">
    <property type="term" value="F:guanine phosphoribosyltransferase activity"/>
    <property type="evidence" value="ECO:0007669"/>
    <property type="project" value="UniProtKB-ARBA"/>
</dbReference>
<dbReference type="EMBL" id="DSVI01000007">
    <property type="protein sequence ID" value="HGT47558.1"/>
    <property type="molecule type" value="Genomic_DNA"/>
</dbReference>
<dbReference type="NCBIfam" id="TIGR01203">
    <property type="entry name" value="HGPRTase"/>
    <property type="match status" value="1"/>
</dbReference>
<evidence type="ECO:0000256" key="13">
    <source>
        <dbReference type="ARBA" id="ARBA00048811"/>
    </source>
</evidence>
<dbReference type="EC" id="2.4.2.8" evidence="5 15"/>
<comment type="caution">
    <text evidence="17">The sequence shown here is derived from an EMBL/GenBank/DDBJ whole genome shotgun (WGS) entry which is preliminary data.</text>
</comment>
<dbReference type="InterPro" id="IPR000836">
    <property type="entry name" value="PRTase_dom"/>
</dbReference>
<keyword evidence="6 15" id="KW-0963">Cytoplasm</keyword>
<evidence type="ECO:0000256" key="3">
    <source>
        <dbReference type="ARBA" id="ARBA00004669"/>
    </source>
</evidence>
<dbReference type="CDD" id="cd06223">
    <property type="entry name" value="PRTases_typeI"/>
    <property type="match status" value="1"/>
</dbReference>
<keyword evidence="9 15" id="KW-0479">Metal-binding</keyword>
<evidence type="ECO:0000256" key="10">
    <source>
        <dbReference type="ARBA" id="ARBA00022726"/>
    </source>
</evidence>
<evidence type="ECO:0000259" key="16">
    <source>
        <dbReference type="Pfam" id="PF00156"/>
    </source>
</evidence>
<dbReference type="Gene3D" id="3.40.50.2020">
    <property type="match status" value="1"/>
</dbReference>
<dbReference type="GO" id="GO:0004422">
    <property type="term" value="F:hypoxanthine phosphoribosyltransferase activity"/>
    <property type="evidence" value="ECO:0007669"/>
    <property type="project" value="InterPro"/>
</dbReference>
<dbReference type="GO" id="GO:0032263">
    <property type="term" value="P:GMP salvage"/>
    <property type="evidence" value="ECO:0007669"/>
    <property type="project" value="TreeGrafter"/>
</dbReference>
<evidence type="ECO:0000256" key="5">
    <source>
        <dbReference type="ARBA" id="ARBA00011895"/>
    </source>
</evidence>
<dbReference type="AlphaFoldDB" id="A0A832G251"/>
<comment type="pathway">
    <text evidence="3 15">Purine metabolism; IMP biosynthesis via salvage pathway; IMP from hypoxanthine: step 1/1.</text>
</comment>